<dbReference type="InterPro" id="IPR036938">
    <property type="entry name" value="PAP2/HPO_sf"/>
</dbReference>
<dbReference type="Proteomes" id="UP001595616">
    <property type="component" value="Unassembled WGS sequence"/>
</dbReference>
<reference evidence="3" key="1">
    <citation type="journal article" date="2019" name="Int. J. Syst. Evol. Microbiol.">
        <title>The Global Catalogue of Microorganisms (GCM) 10K type strain sequencing project: providing services to taxonomists for standard genome sequencing and annotation.</title>
        <authorList>
            <consortium name="The Broad Institute Genomics Platform"/>
            <consortium name="The Broad Institute Genome Sequencing Center for Infectious Disease"/>
            <person name="Wu L."/>
            <person name="Ma J."/>
        </authorList>
    </citation>
    <scope>NUCLEOTIDE SEQUENCE [LARGE SCALE GENOMIC DNA]</scope>
    <source>
        <strain evidence="3">CECT 7956</strain>
    </source>
</reference>
<dbReference type="SUPFAM" id="SSF48317">
    <property type="entry name" value="Acid phosphatase/Vanadium-dependent haloperoxidase"/>
    <property type="match status" value="1"/>
</dbReference>
<gene>
    <name evidence="2" type="ORF">ACFOOI_04285</name>
</gene>
<evidence type="ECO:0000313" key="2">
    <source>
        <dbReference type="EMBL" id="MFC3809865.1"/>
    </source>
</evidence>
<comment type="caution">
    <text evidence="2">The sequence shown here is derived from an EMBL/GenBank/DDBJ whole genome shotgun (WGS) entry which is preliminary data.</text>
</comment>
<feature type="transmembrane region" description="Helical" evidence="1">
    <location>
        <begin position="35"/>
        <end position="57"/>
    </location>
</feature>
<keyword evidence="1" id="KW-0812">Transmembrane</keyword>
<dbReference type="Gene3D" id="1.20.144.10">
    <property type="entry name" value="Phosphatidic acid phosphatase type 2/haloperoxidase"/>
    <property type="match status" value="1"/>
</dbReference>
<feature type="transmembrane region" description="Helical" evidence="1">
    <location>
        <begin position="12"/>
        <end position="29"/>
    </location>
</feature>
<dbReference type="EMBL" id="JBHRYQ010000001">
    <property type="protein sequence ID" value="MFC3809865.1"/>
    <property type="molecule type" value="Genomic_DNA"/>
</dbReference>
<evidence type="ECO:0008006" key="4">
    <source>
        <dbReference type="Google" id="ProtNLM"/>
    </source>
</evidence>
<evidence type="ECO:0000313" key="3">
    <source>
        <dbReference type="Proteomes" id="UP001595616"/>
    </source>
</evidence>
<protein>
    <recommendedName>
        <fullName evidence="4">ABC transporter permease</fullName>
    </recommendedName>
</protein>
<name>A0ABV7YS26_9BACT</name>
<feature type="transmembrane region" description="Helical" evidence="1">
    <location>
        <begin position="176"/>
        <end position="194"/>
    </location>
</feature>
<evidence type="ECO:0000256" key="1">
    <source>
        <dbReference type="SAM" id="Phobius"/>
    </source>
</evidence>
<accession>A0ABV7YS26</accession>
<dbReference type="RefSeq" id="WP_379835464.1">
    <property type="nucleotide sequence ID" value="NZ_JBHRYQ010000001.1"/>
</dbReference>
<sequence length="195" mass="22322">MNVKLAKFISTLGNPIILGLLFGAFVQYSNTEPDAYKHLPLLFAVLVLIPISAFVGLNVHRKRYTNLDVSDQKQRNSLYVFAIFCFVLMASFMVIKGYPLKALLLIFAFCIQLILSFLINQSVKVSMHTSFNFLFAYLCFPLNLWVAVGVFLFGFINLWSRVVLGRHKVIEVQYGFILGNFVGVIYLVLFHYFVR</sequence>
<feature type="transmembrane region" description="Helical" evidence="1">
    <location>
        <begin position="78"/>
        <end position="95"/>
    </location>
</feature>
<keyword evidence="3" id="KW-1185">Reference proteome</keyword>
<feature type="transmembrane region" description="Helical" evidence="1">
    <location>
        <begin position="131"/>
        <end position="156"/>
    </location>
</feature>
<keyword evidence="1" id="KW-0472">Membrane</keyword>
<feature type="transmembrane region" description="Helical" evidence="1">
    <location>
        <begin position="101"/>
        <end position="119"/>
    </location>
</feature>
<proteinExistence type="predicted"/>
<keyword evidence="1" id="KW-1133">Transmembrane helix</keyword>
<organism evidence="2 3">
    <name type="scientific">Lacihabitans lacunae</name>
    <dbReference type="NCBI Taxonomy" id="1028214"/>
    <lineage>
        <taxon>Bacteria</taxon>
        <taxon>Pseudomonadati</taxon>
        <taxon>Bacteroidota</taxon>
        <taxon>Cytophagia</taxon>
        <taxon>Cytophagales</taxon>
        <taxon>Leadbetterellaceae</taxon>
        <taxon>Lacihabitans</taxon>
    </lineage>
</organism>